<gene>
    <name evidence="20" type="ORF">BCY86_07060</name>
</gene>
<comment type="subcellular location">
    <subcellularLocation>
        <location evidence="2">Cell membrane</location>
        <topology evidence="2">Multi-pass membrane protein</topology>
    </subcellularLocation>
</comment>
<feature type="transmembrane region" description="Helical" evidence="19">
    <location>
        <begin position="84"/>
        <end position="104"/>
    </location>
</feature>
<dbReference type="EC" id="2.7.7.41" evidence="6 18"/>
<dbReference type="EMBL" id="CP016908">
    <property type="protein sequence ID" value="APS00460.1"/>
    <property type="molecule type" value="Genomic_DNA"/>
</dbReference>
<keyword evidence="10 18" id="KW-0808">Transferase</keyword>
<evidence type="ECO:0000256" key="14">
    <source>
        <dbReference type="ARBA" id="ARBA00023098"/>
    </source>
</evidence>
<sequence length="279" mass="30099">MKHSSNLAQRLLTALVGVPLLCFFLFYAAPAWFFGGIILPASMAACWEFLRMTHPSDPFSQSVGVSLGFLVSVAVYWARCEPKLLCSVFLCVPLIGWLLPLLRLGNMATVSLRACALGIAPFLTALPLSLLAVMRRDLVAGSRYVLLALLFAWLSDSTAYFVGRFLGEHKLYEAVSPKKTVEGALGGLVGSICGALLAHFWFLPSMNLSHAVLLACVAGVLGQAGDLAESAIKRSTQVKDSGRLFPGHGGILDRVDALLLTGVTVYLYTLWYQDYPGAL</sequence>
<feature type="transmembrane region" description="Helical" evidence="19">
    <location>
        <begin position="183"/>
        <end position="203"/>
    </location>
</feature>
<evidence type="ECO:0000313" key="21">
    <source>
        <dbReference type="Proteomes" id="UP000185544"/>
    </source>
</evidence>
<evidence type="ECO:0000256" key="8">
    <source>
        <dbReference type="ARBA" id="ARBA00022475"/>
    </source>
</evidence>
<comment type="similarity">
    <text evidence="5 18">Belongs to the CDS family.</text>
</comment>
<accession>A0A1L6MY59</accession>
<organism evidence="20 21">
    <name type="scientific">Pajaroellobacter abortibovis</name>
    <dbReference type="NCBI Taxonomy" id="1882918"/>
    <lineage>
        <taxon>Bacteria</taxon>
        <taxon>Pseudomonadati</taxon>
        <taxon>Myxococcota</taxon>
        <taxon>Polyangia</taxon>
        <taxon>Polyangiales</taxon>
        <taxon>Polyangiaceae</taxon>
    </lineage>
</organism>
<comment type="catalytic activity">
    <reaction evidence="1 18">
        <text>a 1,2-diacyl-sn-glycero-3-phosphate + CTP + H(+) = a CDP-1,2-diacyl-sn-glycerol + diphosphate</text>
        <dbReference type="Rhea" id="RHEA:16229"/>
        <dbReference type="ChEBI" id="CHEBI:15378"/>
        <dbReference type="ChEBI" id="CHEBI:33019"/>
        <dbReference type="ChEBI" id="CHEBI:37563"/>
        <dbReference type="ChEBI" id="CHEBI:58332"/>
        <dbReference type="ChEBI" id="CHEBI:58608"/>
        <dbReference type="EC" id="2.7.7.41"/>
    </reaction>
</comment>
<dbReference type="PANTHER" id="PTHR46382">
    <property type="entry name" value="PHOSPHATIDATE CYTIDYLYLTRANSFERASE"/>
    <property type="match status" value="1"/>
</dbReference>
<feature type="transmembrane region" description="Helical" evidence="19">
    <location>
        <begin position="110"/>
        <end position="132"/>
    </location>
</feature>
<proteinExistence type="inferred from homology"/>
<dbReference type="Pfam" id="PF01148">
    <property type="entry name" value="CTP_transf_1"/>
    <property type="match status" value="1"/>
</dbReference>
<dbReference type="KEGG" id="pabo:BCY86_07060"/>
<evidence type="ECO:0000256" key="4">
    <source>
        <dbReference type="ARBA" id="ARBA00005189"/>
    </source>
</evidence>
<keyword evidence="11 18" id="KW-0812">Transmembrane</keyword>
<evidence type="ECO:0000256" key="17">
    <source>
        <dbReference type="ARBA" id="ARBA00023264"/>
    </source>
</evidence>
<dbReference type="UniPathway" id="UPA00557">
    <property type="reaction ID" value="UER00614"/>
</dbReference>
<feature type="transmembrane region" description="Helical" evidence="19">
    <location>
        <begin position="144"/>
        <end position="163"/>
    </location>
</feature>
<keyword evidence="9" id="KW-0444">Lipid biosynthesis</keyword>
<evidence type="ECO:0000256" key="18">
    <source>
        <dbReference type="RuleBase" id="RU003938"/>
    </source>
</evidence>
<keyword evidence="14" id="KW-0443">Lipid metabolism</keyword>
<evidence type="ECO:0000256" key="10">
    <source>
        <dbReference type="ARBA" id="ARBA00022679"/>
    </source>
</evidence>
<dbReference type="RefSeq" id="WP_075277127.1">
    <property type="nucleotide sequence ID" value="NZ_CP016908.1"/>
</dbReference>
<keyword evidence="13 19" id="KW-1133">Transmembrane helix</keyword>
<dbReference type="InterPro" id="IPR000374">
    <property type="entry name" value="PC_trans"/>
</dbReference>
<evidence type="ECO:0000256" key="7">
    <source>
        <dbReference type="ARBA" id="ARBA00019373"/>
    </source>
</evidence>
<feature type="transmembrane region" description="Helical" evidence="19">
    <location>
        <begin position="12"/>
        <end position="39"/>
    </location>
</feature>
<protein>
    <recommendedName>
        <fullName evidence="7 18">Phosphatidate cytidylyltransferase</fullName>
        <ecNumber evidence="6 18">2.7.7.41</ecNumber>
    </recommendedName>
</protein>
<keyword evidence="12 18" id="KW-0548">Nucleotidyltransferase</keyword>
<keyword evidence="15 19" id="KW-0472">Membrane</keyword>
<evidence type="ECO:0000256" key="6">
    <source>
        <dbReference type="ARBA" id="ARBA00012487"/>
    </source>
</evidence>
<dbReference type="GO" id="GO:0016024">
    <property type="term" value="P:CDP-diacylglycerol biosynthetic process"/>
    <property type="evidence" value="ECO:0007669"/>
    <property type="project" value="UniProtKB-UniPathway"/>
</dbReference>
<keyword evidence="16" id="KW-0594">Phospholipid biosynthesis</keyword>
<evidence type="ECO:0000256" key="3">
    <source>
        <dbReference type="ARBA" id="ARBA00005119"/>
    </source>
</evidence>
<dbReference type="Proteomes" id="UP000185544">
    <property type="component" value="Chromosome"/>
</dbReference>
<evidence type="ECO:0000256" key="19">
    <source>
        <dbReference type="SAM" id="Phobius"/>
    </source>
</evidence>
<keyword evidence="8" id="KW-1003">Cell membrane</keyword>
<evidence type="ECO:0000256" key="16">
    <source>
        <dbReference type="ARBA" id="ARBA00023209"/>
    </source>
</evidence>
<dbReference type="GO" id="GO:0005886">
    <property type="term" value="C:plasma membrane"/>
    <property type="evidence" value="ECO:0007669"/>
    <property type="project" value="UniProtKB-SubCell"/>
</dbReference>
<keyword evidence="21" id="KW-1185">Reference proteome</keyword>
<comment type="pathway">
    <text evidence="3 18">Phospholipid metabolism; CDP-diacylglycerol biosynthesis; CDP-diacylglycerol from sn-glycerol 3-phosphate: step 3/3.</text>
</comment>
<evidence type="ECO:0000256" key="11">
    <source>
        <dbReference type="ARBA" id="ARBA00022692"/>
    </source>
</evidence>
<dbReference type="OrthoDB" id="9799199at2"/>
<evidence type="ECO:0000256" key="13">
    <source>
        <dbReference type="ARBA" id="ARBA00022989"/>
    </source>
</evidence>
<evidence type="ECO:0000256" key="2">
    <source>
        <dbReference type="ARBA" id="ARBA00004651"/>
    </source>
</evidence>
<keyword evidence="17" id="KW-1208">Phospholipid metabolism</keyword>
<feature type="transmembrane region" description="Helical" evidence="19">
    <location>
        <begin position="59"/>
        <end position="77"/>
    </location>
</feature>
<dbReference type="PROSITE" id="PS01315">
    <property type="entry name" value="CDS"/>
    <property type="match status" value="1"/>
</dbReference>
<evidence type="ECO:0000256" key="15">
    <source>
        <dbReference type="ARBA" id="ARBA00023136"/>
    </source>
</evidence>
<reference evidence="20 21" key="1">
    <citation type="submission" date="2016-08" db="EMBL/GenBank/DDBJ databases">
        <title>Identification and validation of antigenic proteins from Pajaroellobacter abortibovis using de-novo genome sequence assembly and reverse vaccinology.</title>
        <authorList>
            <person name="Welly B.T."/>
            <person name="Miller M.R."/>
            <person name="Stott J.L."/>
            <person name="Blanchard M.T."/>
            <person name="Islas-Trejo A.D."/>
            <person name="O'Rourke S.M."/>
            <person name="Young A.E."/>
            <person name="Medrano J.F."/>
            <person name="Van Eenennaam A.L."/>
        </authorList>
    </citation>
    <scope>NUCLEOTIDE SEQUENCE [LARGE SCALE GENOMIC DNA]</scope>
    <source>
        <strain evidence="20 21">BTF92-0548A/99-0131</strain>
    </source>
</reference>
<evidence type="ECO:0000256" key="9">
    <source>
        <dbReference type="ARBA" id="ARBA00022516"/>
    </source>
</evidence>
<evidence type="ECO:0000256" key="5">
    <source>
        <dbReference type="ARBA" id="ARBA00010185"/>
    </source>
</evidence>
<evidence type="ECO:0000256" key="1">
    <source>
        <dbReference type="ARBA" id="ARBA00001698"/>
    </source>
</evidence>
<comment type="pathway">
    <text evidence="4">Lipid metabolism.</text>
</comment>
<dbReference type="GO" id="GO:0004605">
    <property type="term" value="F:phosphatidate cytidylyltransferase activity"/>
    <property type="evidence" value="ECO:0007669"/>
    <property type="project" value="UniProtKB-EC"/>
</dbReference>
<evidence type="ECO:0000256" key="12">
    <source>
        <dbReference type="ARBA" id="ARBA00022695"/>
    </source>
</evidence>
<dbReference type="PANTHER" id="PTHR46382:SF1">
    <property type="entry name" value="PHOSPHATIDATE CYTIDYLYLTRANSFERASE"/>
    <property type="match status" value="1"/>
</dbReference>
<name>A0A1L6MY59_9BACT</name>
<dbReference type="AlphaFoldDB" id="A0A1L6MY59"/>
<evidence type="ECO:0000313" key="20">
    <source>
        <dbReference type="EMBL" id="APS00460.1"/>
    </source>
</evidence>
<dbReference type="STRING" id="1882918.BCY86_07060"/>